<dbReference type="Gene3D" id="3.20.20.60">
    <property type="entry name" value="Phosphoenolpyruvate-binding domains"/>
    <property type="match status" value="1"/>
</dbReference>
<sequence>MGTRFGELHRAGDPLVLPNAWDVASAVALAAAGFAAVGTTSLGVAARYGMADASRAIAEPVRRLAHRLRRLPCPVSVDIADGFADEPEAVAEYAASLGVDGVNIEDSTAGRLVPVEVHAAKIAAVKERCPGLFVNARVDTFWVGQDATVTATIDRAVRYVEAGADGVFVPGRLDGAQIRQITSAVPVPVNVLASSDFSVAELARLGVRRVSCGSLLYRAALDRAVEVAVGLRDGSPAPPATSYGDVQELATRYRPVCG</sequence>
<dbReference type="STRING" id="471852.Tcur_0410"/>
<feature type="transmembrane region" description="Helical" evidence="1">
    <location>
        <begin position="23"/>
        <end position="45"/>
    </location>
</feature>
<reference evidence="2 3" key="1">
    <citation type="journal article" date="2011" name="Stand. Genomic Sci.">
        <title>Complete genome sequence of Thermomonospora curvata type strain (B9).</title>
        <authorList>
            <person name="Chertkov O."/>
            <person name="Sikorski J."/>
            <person name="Nolan M."/>
            <person name="Lapidus A."/>
            <person name="Lucas S."/>
            <person name="Del Rio T.G."/>
            <person name="Tice H."/>
            <person name="Cheng J.F."/>
            <person name="Goodwin L."/>
            <person name="Pitluck S."/>
            <person name="Liolios K."/>
            <person name="Ivanova N."/>
            <person name="Mavromatis K."/>
            <person name="Mikhailova N."/>
            <person name="Ovchinnikova G."/>
            <person name="Pati A."/>
            <person name="Chen A."/>
            <person name="Palaniappan K."/>
            <person name="Djao O.D."/>
            <person name="Land M."/>
            <person name="Hauser L."/>
            <person name="Chang Y.J."/>
            <person name="Jeffries C.D."/>
            <person name="Brettin T."/>
            <person name="Han C."/>
            <person name="Detter J.C."/>
            <person name="Rohde M."/>
            <person name="Goker M."/>
            <person name="Woyke T."/>
            <person name="Bristow J."/>
            <person name="Eisen J.A."/>
            <person name="Markowitz V."/>
            <person name="Hugenholtz P."/>
            <person name="Klenk H.P."/>
            <person name="Kyrpides N.C."/>
        </authorList>
    </citation>
    <scope>NUCLEOTIDE SEQUENCE [LARGE SCALE GENOMIC DNA]</scope>
    <source>
        <strain evidence="3">ATCC 19995 / DSM 43183 / JCM 3096 / KCTC 9072 / NBRC 15933 / NCIMB 10081 / Henssen B9</strain>
    </source>
</reference>
<keyword evidence="1" id="KW-0812">Transmembrane</keyword>
<dbReference type="GO" id="GO:0003824">
    <property type="term" value="F:catalytic activity"/>
    <property type="evidence" value="ECO:0007669"/>
    <property type="project" value="InterPro"/>
</dbReference>
<dbReference type="eggNOG" id="COG2513">
    <property type="taxonomic scope" value="Bacteria"/>
</dbReference>
<keyword evidence="1" id="KW-0472">Membrane</keyword>
<dbReference type="AlphaFoldDB" id="D1A2J0"/>
<dbReference type="HOGENOM" id="CLU_027389_2_3_11"/>
<dbReference type="SUPFAM" id="SSF51621">
    <property type="entry name" value="Phosphoenolpyruvate/pyruvate domain"/>
    <property type="match status" value="1"/>
</dbReference>
<dbReference type="PANTHER" id="PTHR42905">
    <property type="entry name" value="PHOSPHOENOLPYRUVATE CARBOXYLASE"/>
    <property type="match status" value="1"/>
</dbReference>
<proteinExistence type="predicted"/>
<dbReference type="InterPro" id="IPR015813">
    <property type="entry name" value="Pyrv/PenolPyrv_kinase-like_dom"/>
</dbReference>
<dbReference type="InterPro" id="IPR040442">
    <property type="entry name" value="Pyrv_kinase-like_dom_sf"/>
</dbReference>
<dbReference type="CDD" id="cd00377">
    <property type="entry name" value="ICL_PEPM"/>
    <property type="match status" value="1"/>
</dbReference>
<keyword evidence="1" id="KW-1133">Transmembrane helix</keyword>
<evidence type="ECO:0000313" key="3">
    <source>
        <dbReference type="Proteomes" id="UP000001918"/>
    </source>
</evidence>
<protein>
    <recommendedName>
        <fullName evidence="4">PEP phosphonomutase</fullName>
    </recommendedName>
</protein>
<evidence type="ECO:0000256" key="1">
    <source>
        <dbReference type="SAM" id="Phobius"/>
    </source>
</evidence>
<dbReference type="EMBL" id="CP001738">
    <property type="protein sequence ID" value="ACY96010.1"/>
    <property type="molecule type" value="Genomic_DNA"/>
</dbReference>
<dbReference type="RefSeq" id="WP_012850794.1">
    <property type="nucleotide sequence ID" value="NC_013510.1"/>
</dbReference>
<dbReference type="PANTHER" id="PTHR42905:SF16">
    <property type="entry name" value="CARBOXYPHOSPHONOENOLPYRUVATE PHOSPHONOMUTASE-LIKE PROTEIN (AFU_ORTHOLOGUE AFUA_5G07230)"/>
    <property type="match status" value="1"/>
</dbReference>
<dbReference type="InterPro" id="IPR039556">
    <property type="entry name" value="ICL/PEPM"/>
</dbReference>
<gene>
    <name evidence="2" type="ordered locus">Tcur_0410</name>
</gene>
<evidence type="ECO:0008006" key="4">
    <source>
        <dbReference type="Google" id="ProtNLM"/>
    </source>
</evidence>
<evidence type="ECO:0000313" key="2">
    <source>
        <dbReference type="EMBL" id="ACY96010.1"/>
    </source>
</evidence>
<organism evidence="2 3">
    <name type="scientific">Thermomonospora curvata (strain ATCC 19995 / DSM 43183 / JCM 3096 / KCTC 9072 / NBRC 15933 / NCIMB 10081 / Henssen B9)</name>
    <dbReference type="NCBI Taxonomy" id="471852"/>
    <lineage>
        <taxon>Bacteria</taxon>
        <taxon>Bacillati</taxon>
        <taxon>Actinomycetota</taxon>
        <taxon>Actinomycetes</taxon>
        <taxon>Streptosporangiales</taxon>
        <taxon>Thermomonosporaceae</taxon>
        <taxon>Thermomonospora</taxon>
    </lineage>
</organism>
<dbReference type="Proteomes" id="UP000001918">
    <property type="component" value="Chromosome"/>
</dbReference>
<dbReference type="OrthoDB" id="9780430at2"/>
<accession>D1A2J0</accession>
<keyword evidence="3" id="KW-1185">Reference proteome</keyword>
<dbReference type="Pfam" id="PF13714">
    <property type="entry name" value="PEP_mutase"/>
    <property type="match status" value="1"/>
</dbReference>
<name>D1A2J0_THECD</name>
<dbReference type="KEGG" id="tcu:Tcur_0410"/>